<keyword evidence="1" id="KW-0805">Transcription regulation</keyword>
<dbReference type="GO" id="GO:0003677">
    <property type="term" value="F:DNA binding"/>
    <property type="evidence" value="ECO:0007669"/>
    <property type="project" value="UniProtKB-KW"/>
</dbReference>
<keyword evidence="3" id="KW-0804">Transcription</keyword>
<dbReference type="AlphaFoldDB" id="A0A0D6DXG1"/>
<feature type="domain" description="HTH marR-type" evidence="5">
    <location>
        <begin position="3"/>
        <end position="133"/>
    </location>
</feature>
<dbReference type="SUPFAM" id="SSF46785">
    <property type="entry name" value="Winged helix' DNA-binding domain"/>
    <property type="match status" value="1"/>
</dbReference>
<dbReference type="SMART" id="SM00347">
    <property type="entry name" value="HTH_MARR"/>
    <property type="match status" value="1"/>
</dbReference>
<dbReference type="InterPro" id="IPR000835">
    <property type="entry name" value="HTH_MarR-typ"/>
</dbReference>
<proteinExistence type="predicted"/>
<evidence type="ECO:0000256" key="2">
    <source>
        <dbReference type="ARBA" id="ARBA00023125"/>
    </source>
</evidence>
<evidence type="ECO:0000313" key="7">
    <source>
        <dbReference type="Proteomes" id="UP000033166"/>
    </source>
</evidence>
<dbReference type="Gene3D" id="1.10.10.10">
    <property type="entry name" value="Winged helix-like DNA-binding domain superfamily/Winged helix DNA-binding domain"/>
    <property type="match status" value="1"/>
</dbReference>
<dbReference type="Proteomes" id="UP000033166">
    <property type="component" value="Chromosome I"/>
</dbReference>
<dbReference type="InterPro" id="IPR011991">
    <property type="entry name" value="ArsR-like_HTH"/>
</dbReference>
<gene>
    <name evidence="6" type="ORF">LACPI_1430</name>
</gene>
<dbReference type="InterPro" id="IPR036390">
    <property type="entry name" value="WH_DNA-bd_sf"/>
</dbReference>
<feature type="compositionally biased region" description="Basic and acidic residues" evidence="4">
    <location>
        <begin position="194"/>
        <end position="218"/>
    </location>
</feature>
<dbReference type="KEGG" id="lpk:LACPI_1430"/>
<dbReference type="HOGENOM" id="CLU_116692_0_0_9"/>
<dbReference type="GO" id="GO:0003700">
    <property type="term" value="F:DNA-binding transcription factor activity"/>
    <property type="evidence" value="ECO:0007669"/>
    <property type="project" value="InterPro"/>
</dbReference>
<dbReference type="PANTHER" id="PTHR42756:SF1">
    <property type="entry name" value="TRANSCRIPTIONAL REPRESSOR OF EMRAB OPERON"/>
    <property type="match status" value="1"/>
</dbReference>
<protein>
    <submittedName>
        <fullName evidence="6">MarR family transcriptional regulator</fullName>
    </submittedName>
</protein>
<evidence type="ECO:0000313" key="6">
    <source>
        <dbReference type="EMBL" id="CEN28630.1"/>
    </source>
</evidence>
<dbReference type="CDD" id="cd00090">
    <property type="entry name" value="HTH_ARSR"/>
    <property type="match status" value="1"/>
</dbReference>
<dbReference type="Pfam" id="PF01047">
    <property type="entry name" value="MarR"/>
    <property type="match status" value="1"/>
</dbReference>
<dbReference type="PRINTS" id="PR00598">
    <property type="entry name" value="HTHMARR"/>
</dbReference>
<dbReference type="EMBL" id="LN774769">
    <property type="protein sequence ID" value="CEN28630.1"/>
    <property type="molecule type" value="Genomic_DNA"/>
</dbReference>
<keyword evidence="2" id="KW-0238">DNA-binding</keyword>
<evidence type="ECO:0000256" key="1">
    <source>
        <dbReference type="ARBA" id="ARBA00023015"/>
    </source>
</evidence>
<evidence type="ECO:0000256" key="4">
    <source>
        <dbReference type="SAM" id="MobiDB-lite"/>
    </source>
</evidence>
<feature type="region of interest" description="Disordered" evidence="4">
    <location>
        <begin position="186"/>
        <end position="218"/>
    </location>
</feature>
<sequence length="218" mass="25316">MLTDDILNNLSKISRHPFFMFKRKLDDRGDNGTQMLDLLASEKDVTAGRIAEVLDIKPSSVTQMIKKLEMAGIVDRIKSERDARVTYVNLTSVGQEMYAAREKMSGGLNSELFKGFSQEELVAFSESVEKLASQLSSAAFQDKLNQEFGNDERWKIFEKINSRMGQARGRMMREFDQHQTEFGFQQPFWDEDDMRGQTDRRRGDRLNHNRQGRRDTRF</sequence>
<evidence type="ECO:0000256" key="3">
    <source>
        <dbReference type="ARBA" id="ARBA00023163"/>
    </source>
</evidence>
<dbReference type="PROSITE" id="PS50995">
    <property type="entry name" value="HTH_MARR_2"/>
    <property type="match status" value="1"/>
</dbReference>
<organism evidence="6 7">
    <name type="scientific">Pseudolactococcus piscium MKFS47</name>
    <dbReference type="NCBI Taxonomy" id="297352"/>
    <lineage>
        <taxon>Bacteria</taxon>
        <taxon>Bacillati</taxon>
        <taxon>Bacillota</taxon>
        <taxon>Bacilli</taxon>
        <taxon>Lactobacillales</taxon>
        <taxon>Streptococcaceae</taxon>
        <taxon>Pseudolactococcus</taxon>
    </lineage>
</organism>
<evidence type="ECO:0000259" key="5">
    <source>
        <dbReference type="PROSITE" id="PS50995"/>
    </source>
</evidence>
<dbReference type="InterPro" id="IPR036388">
    <property type="entry name" value="WH-like_DNA-bd_sf"/>
</dbReference>
<reference evidence="7" key="1">
    <citation type="submission" date="2015-01" db="EMBL/GenBank/DDBJ databases">
        <authorList>
            <person name="Andreevskaya M."/>
        </authorList>
    </citation>
    <scope>NUCLEOTIDE SEQUENCE [LARGE SCALE GENOMIC DNA]</scope>
    <source>
        <strain evidence="7">MKFS47</strain>
    </source>
</reference>
<dbReference type="STRING" id="1364.LP2241_30448"/>
<dbReference type="PANTHER" id="PTHR42756">
    <property type="entry name" value="TRANSCRIPTIONAL REGULATOR, MARR"/>
    <property type="match status" value="1"/>
</dbReference>
<name>A0A0D6DXG1_9LACT</name>
<accession>A0A0D6DXG1</accession>